<organism evidence="2 3">
    <name type="scientific">Aldrovandia affinis</name>
    <dbReference type="NCBI Taxonomy" id="143900"/>
    <lineage>
        <taxon>Eukaryota</taxon>
        <taxon>Metazoa</taxon>
        <taxon>Chordata</taxon>
        <taxon>Craniata</taxon>
        <taxon>Vertebrata</taxon>
        <taxon>Euteleostomi</taxon>
        <taxon>Actinopterygii</taxon>
        <taxon>Neopterygii</taxon>
        <taxon>Teleostei</taxon>
        <taxon>Notacanthiformes</taxon>
        <taxon>Halosauridae</taxon>
        <taxon>Aldrovandia</taxon>
    </lineage>
</organism>
<accession>A0AAD7SSU5</accession>
<evidence type="ECO:0000313" key="2">
    <source>
        <dbReference type="EMBL" id="KAJ8408139.1"/>
    </source>
</evidence>
<dbReference type="Proteomes" id="UP001221898">
    <property type="component" value="Unassembled WGS sequence"/>
</dbReference>
<protein>
    <submittedName>
        <fullName evidence="2">Uncharacterized protein</fullName>
    </submittedName>
</protein>
<feature type="compositionally biased region" description="Basic residues" evidence="1">
    <location>
        <begin position="1"/>
        <end position="11"/>
    </location>
</feature>
<reference evidence="2" key="1">
    <citation type="journal article" date="2023" name="Science">
        <title>Genome structures resolve the early diversification of teleost fishes.</title>
        <authorList>
            <person name="Parey E."/>
            <person name="Louis A."/>
            <person name="Montfort J."/>
            <person name="Bouchez O."/>
            <person name="Roques C."/>
            <person name="Iampietro C."/>
            <person name="Lluch J."/>
            <person name="Castinel A."/>
            <person name="Donnadieu C."/>
            <person name="Desvignes T."/>
            <person name="Floi Bucao C."/>
            <person name="Jouanno E."/>
            <person name="Wen M."/>
            <person name="Mejri S."/>
            <person name="Dirks R."/>
            <person name="Jansen H."/>
            <person name="Henkel C."/>
            <person name="Chen W.J."/>
            <person name="Zahm M."/>
            <person name="Cabau C."/>
            <person name="Klopp C."/>
            <person name="Thompson A.W."/>
            <person name="Robinson-Rechavi M."/>
            <person name="Braasch I."/>
            <person name="Lecointre G."/>
            <person name="Bobe J."/>
            <person name="Postlethwait J.H."/>
            <person name="Berthelot C."/>
            <person name="Roest Crollius H."/>
            <person name="Guiguen Y."/>
        </authorList>
    </citation>
    <scope>NUCLEOTIDE SEQUENCE</scope>
    <source>
        <strain evidence="2">NC1722</strain>
    </source>
</reference>
<gene>
    <name evidence="2" type="ORF">AAFF_G00263670</name>
</gene>
<proteinExistence type="predicted"/>
<dbReference type="AlphaFoldDB" id="A0AAD7SSU5"/>
<evidence type="ECO:0000313" key="3">
    <source>
        <dbReference type="Proteomes" id="UP001221898"/>
    </source>
</evidence>
<feature type="compositionally biased region" description="Low complexity" evidence="1">
    <location>
        <begin position="12"/>
        <end position="22"/>
    </location>
</feature>
<sequence>MPGSQQRRRSVSRQAAVPVASREGQARNGLPVSPAHLAAPVSDDEVDECGQAGKMNECETTCLSVSLQAVACADRHLCWSLPVFLQTEFLPGNRPQALTQSAHQPGCFHYL</sequence>
<keyword evidence="3" id="KW-1185">Reference proteome</keyword>
<name>A0AAD7SSU5_9TELE</name>
<evidence type="ECO:0000256" key="1">
    <source>
        <dbReference type="SAM" id="MobiDB-lite"/>
    </source>
</evidence>
<dbReference type="EMBL" id="JAINUG010000036">
    <property type="protein sequence ID" value="KAJ8408139.1"/>
    <property type="molecule type" value="Genomic_DNA"/>
</dbReference>
<feature type="region of interest" description="Disordered" evidence="1">
    <location>
        <begin position="1"/>
        <end position="36"/>
    </location>
</feature>
<comment type="caution">
    <text evidence="2">The sequence shown here is derived from an EMBL/GenBank/DDBJ whole genome shotgun (WGS) entry which is preliminary data.</text>
</comment>